<dbReference type="Pfam" id="PF13377">
    <property type="entry name" value="Peripla_BP_3"/>
    <property type="match status" value="1"/>
</dbReference>
<evidence type="ECO:0000313" key="6">
    <source>
        <dbReference type="Proteomes" id="UP000628448"/>
    </source>
</evidence>
<evidence type="ECO:0000313" key="5">
    <source>
        <dbReference type="EMBL" id="MBG9378529.1"/>
    </source>
</evidence>
<dbReference type="Proteomes" id="UP000628448">
    <property type="component" value="Unassembled WGS sequence"/>
</dbReference>
<dbReference type="GO" id="GO:0003700">
    <property type="term" value="F:DNA-binding transcription factor activity"/>
    <property type="evidence" value="ECO:0007669"/>
    <property type="project" value="TreeGrafter"/>
</dbReference>
<dbReference type="PANTHER" id="PTHR30146:SF109">
    <property type="entry name" value="HTH-TYPE TRANSCRIPTIONAL REGULATOR GALS"/>
    <property type="match status" value="1"/>
</dbReference>
<keyword evidence="3" id="KW-0804">Transcription</keyword>
<dbReference type="Pfam" id="PF00356">
    <property type="entry name" value="LacI"/>
    <property type="match status" value="1"/>
</dbReference>
<protein>
    <submittedName>
        <fullName evidence="5">LacI family DNA-binding transcriptional regulator</fullName>
    </submittedName>
</protein>
<dbReference type="PROSITE" id="PS50932">
    <property type="entry name" value="HTH_LACI_2"/>
    <property type="match status" value="1"/>
</dbReference>
<feature type="domain" description="HTH lacI-type" evidence="4">
    <location>
        <begin position="4"/>
        <end position="61"/>
    </location>
</feature>
<dbReference type="CDD" id="cd01392">
    <property type="entry name" value="HTH_LacI"/>
    <property type="match status" value="1"/>
</dbReference>
<dbReference type="Gene3D" id="3.40.50.2300">
    <property type="match status" value="2"/>
</dbReference>
<name>A0A931H036_9BACT</name>
<dbReference type="InterPro" id="IPR000843">
    <property type="entry name" value="HTH_LacI"/>
</dbReference>
<keyword evidence="2 5" id="KW-0238">DNA-binding</keyword>
<dbReference type="InterPro" id="IPR046335">
    <property type="entry name" value="LacI/GalR-like_sensor"/>
</dbReference>
<evidence type="ECO:0000256" key="1">
    <source>
        <dbReference type="ARBA" id="ARBA00023015"/>
    </source>
</evidence>
<dbReference type="SUPFAM" id="SSF47413">
    <property type="entry name" value="lambda repressor-like DNA-binding domains"/>
    <property type="match status" value="1"/>
</dbReference>
<dbReference type="PANTHER" id="PTHR30146">
    <property type="entry name" value="LACI-RELATED TRANSCRIPTIONAL REPRESSOR"/>
    <property type="match status" value="1"/>
</dbReference>
<dbReference type="GO" id="GO:0000976">
    <property type="term" value="F:transcription cis-regulatory region binding"/>
    <property type="evidence" value="ECO:0007669"/>
    <property type="project" value="TreeGrafter"/>
</dbReference>
<comment type="caution">
    <text evidence="5">The sequence shown here is derived from an EMBL/GenBank/DDBJ whole genome shotgun (WGS) entry which is preliminary data.</text>
</comment>
<sequence>MKKLSIKDIARMAGVAPSTVSLVLNGKAKDRRISDSLAEKIKKIAKESGYNPNQVAVSLRTGTSKLFGLIIEDISNLFFARLAKAIEDEVIQYGYRVIFGSTENDTNKGNELLNVLFQRKLDGYIIAPTAGMEKSVADLVGYNYPTVLIDRYFPQQQIPYAMTDNLGGGAEVLEYLLQKGYTNIGLVTSDFPVMHPQQREAAYRSTLALHNIPYRPEYIYKVPYQSLQDEAEFLIAAFIENTPALDAIFFTTNYLGIAGLQGIKRLGLRIPDDIAVICFDDHDIFKLHTPAITVVEQDIEAIAKNAIDLLMKQFGQEKEAVMQSHVLLKGRLIERESA</sequence>
<dbReference type="SMART" id="SM00354">
    <property type="entry name" value="HTH_LACI"/>
    <property type="match status" value="1"/>
</dbReference>
<dbReference type="RefSeq" id="WP_196992628.1">
    <property type="nucleotide sequence ID" value="NZ_JADWYR010000003.1"/>
</dbReference>
<evidence type="ECO:0000259" key="4">
    <source>
        <dbReference type="PROSITE" id="PS50932"/>
    </source>
</evidence>
<dbReference type="SUPFAM" id="SSF53822">
    <property type="entry name" value="Periplasmic binding protein-like I"/>
    <property type="match status" value="1"/>
</dbReference>
<evidence type="ECO:0000256" key="3">
    <source>
        <dbReference type="ARBA" id="ARBA00023163"/>
    </source>
</evidence>
<gene>
    <name evidence="5" type="ORF">I5907_20000</name>
</gene>
<accession>A0A931H036</accession>
<keyword evidence="1" id="KW-0805">Transcription regulation</keyword>
<reference evidence="5" key="1">
    <citation type="submission" date="2020-11" db="EMBL/GenBank/DDBJ databases">
        <title>Bacterial whole genome sequence for Panacibacter sp. DH6.</title>
        <authorList>
            <person name="Le V."/>
            <person name="Ko S."/>
            <person name="Ahn C.-Y."/>
            <person name="Oh H.-M."/>
        </authorList>
    </citation>
    <scope>NUCLEOTIDE SEQUENCE</scope>
    <source>
        <strain evidence="5">DH6</strain>
    </source>
</reference>
<dbReference type="AlphaFoldDB" id="A0A931H036"/>
<dbReference type="EMBL" id="JADWYR010000003">
    <property type="protein sequence ID" value="MBG9378529.1"/>
    <property type="molecule type" value="Genomic_DNA"/>
</dbReference>
<proteinExistence type="predicted"/>
<dbReference type="InterPro" id="IPR010982">
    <property type="entry name" value="Lambda_DNA-bd_dom_sf"/>
</dbReference>
<dbReference type="Gene3D" id="1.10.260.40">
    <property type="entry name" value="lambda repressor-like DNA-binding domains"/>
    <property type="match status" value="1"/>
</dbReference>
<keyword evidence="6" id="KW-1185">Reference proteome</keyword>
<organism evidence="5 6">
    <name type="scientific">Panacibacter microcysteis</name>
    <dbReference type="NCBI Taxonomy" id="2793269"/>
    <lineage>
        <taxon>Bacteria</taxon>
        <taxon>Pseudomonadati</taxon>
        <taxon>Bacteroidota</taxon>
        <taxon>Chitinophagia</taxon>
        <taxon>Chitinophagales</taxon>
        <taxon>Chitinophagaceae</taxon>
        <taxon>Panacibacter</taxon>
    </lineage>
</organism>
<evidence type="ECO:0000256" key="2">
    <source>
        <dbReference type="ARBA" id="ARBA00023125"/>
    </source>
</evidence>
<dbReference type="InterPro" id="IPR028082">
    <property type="entry name" value="Peripla_BP_I"/>
</dbReference>